<dbReference type="PANTHER" id="PTHR10900">
    <property type="entry name" value="PERIOSTIN-RELATED"/>
    <property type="match status" value="1"/>
</dbReference>
<feature type="chain" id="PRO_5001605281" evidence="1">
    <location>
        <begin position="19"/>
        <end position="540"/>
    </location>
</feature>
<name>A0A061QXE9_9CHLO</name>
<keyword evidence="1" id="KW-0732">Signal</keyword>
<dbReference type="Gene3D" id="2.30.180.10">
    <property type="entry name" value="FAS1 domain"/>
    <property type="match status" value="3"/>
</dbReference>
<feature type="domain" description="FAS1" evidence="2">
    <location>
        <begin position="50"/>
        <end position="180"/>
    </location>
</feature>
<dbReference type="InterPro" id="IPR050904">
    <property type="entry name" value="Adhesion/Biosynth-related"/>
</dbReference>
<dbReference type="InterPro" id="IPR000782">
    <property type="entry name" value="FAS1_domain"/>
</dbReference>
<proteinExistence type="predicted"/>
<dbReference type="PANTHER" id="PTHR10900:SF77">
    <property type="entry name" value="FI19380P1"/>
    <property type="match status" value="1"/>
</dbReference>
<protein>
    <submittedName>
        <fullName evidence="3">Beta-ig-h3 fasciclin</fullName>
    </submittedName>
</protein>
<dbReference type="SMART" id="SM00554">
    <property type="entry name" value="FAS1"/>
    <property type="match status" value="3"/>
</dbReference>
<evidence type="ECO:0000259" key="2">
    <source>
        <dbReference type="PROSITE" id="PS50213"/>
    </source>
</evidence>
<sequence length="540" mass="59876">MRWARAFVVAILFKETYAQWFWGTQTPTPTRWFWGTPTPTSEALTTPTREPTVVDVLSSDPSLSLMTEALYSTGVVWSLEGSGPFTVFAPTNAALRAAEWKLDALRRGGLLANALRNHIVPQRVLLWEYWEAYFTLAGDTVRIRRANSGSVAEMGGTSAEVIEWNQAASNGVVYVIDALLLPYQLESWYWYTPTPYWNEPTATETPGQGFGEWDYYSDSYWDGYWDGPTETPSWDHDLDSAMSVVDVLTGDLSQMRDAIYDTRLSWSLQRWGRSYTVFAPTNTAFESLSRTLGKTLDVLRADGSLRRIVQYHIVDEFISRGELSSRVLTTSSRKELILSSSVGSVTVQGGMGTRARVTSRSIEASNGIVHVIDAVLIPPEDLYDVMFSQPDLYEFLVKLDETRLTNILLSDGNVTVFAPIDTAFRSFGPVDRRRLESILHNHIVNGQVLLPNIAESTTLTTYAGERLVLNTDERGITSINGNGYSAKVVADRVEASNGAYIAIDSVLAADSGGNTRLAALGALRIHVLCLLVGLTIGVWY</sequence>
<dbReference type="EMBL" id="GBEZ01021382">
    <property type="protein sequence ID" value="JAC65362.1"/>
    <property type="molecule type" value="Transcribed_RNA"/>
</dbReference>
<dbReference type="InterPro" id="IPR036378">
    <property type="entry name" value="FAS1_dom_sf"/>
</dbReference>
<feature type="domain" description="FAS1" evidence="2">
    <location>
        <begin position="379"/>
        <end position="507"/>
    </location>
</feature>
<dbReference type="GO" id="GO:0005615">
    <property type="term" value="C:extracellular space"/>
    <property type="evidence" value="ECO:0007669"/>
    <property type="project" value="TreeGrafter"/>
</dbReference>
<dbReference type="AlphaFoldDB" id="A0A061QXE9"/>
<dbReference type="PROSITE" id="PS50213">
    <property type="entry name" value="FAS1"/>
    <property type="match status" value="3"/>
</dbReference>
<dbReference type="Pfam" id="PF02469">
    <property type="entry name" value="Fasciclin"/>
    <property type="match status" value="3"/>
</dbReference>
<dbReference type="SUPFAM" id="SSF82153">
    <property type="entry name" value="FAS1 domain"/>
    <property type="match status" value="3"/>
</dbReference>
<gene>
    <name evidence="3" type="ORF">TSPGSL018_16205</name>
</gene>
<feature type="domain" description="FAS1" evidence="2">
    <location>
        <begin position="239"/>
        <end position="376"/>
    </location>
</feature>
<reference evidence="3" key="1">
    <citation type="submission" date="2014-05" db="EMBL/GenBank/DDBJ databases">
        <title>The transcriptome of the halophilic microalga Tetraselmis sp. GSL018 isolated from the Great Salt Lake, Utah.</title>
        <authorList>
            <person name="Jinkerson R.E."/>
            <person name="D'Adamo S."/>
            <person name="Posewitz M.C."/>
        </authorList>
    </citation>
    <scope>NUCLEOTIDE SEQUENCE</scope>
    <source>
        <strain evidence="3">GSL018</strain>
    </source>
</reference>
<evidence type="ECO:0000313" key="3">
    <source>
        <dbReference type="EMBL" id="JAC65362.1"/>
    </source>
</evidence>
<accession>A0A061QXE9</accession>
<evidence type="ECO:0000256" key="1">
    <source>
        <dbReference type="SAM" id="SignalP"/>
    </source>
</evidence>
<organism evidence="3">
    <name type="scientific">Tetraselmis sp. GSL018</name>
    <dbReference type="NCBI Taxonomy" id="582737"/>
    <lineage>
        <taxon>Eukaryota</taxon>
        <taxon>Viridiplantae</taxon>
        <taxon>Chlorophyta</taxon>
        <taxon>core chlorophytes</taxon>
        <taxon>Chlorodendrophyceae</taxon>
        <taxon>Chlorodendrales</taxon>
        <taxon>Chlorodendraceae</taxon>
        <taxon>Tetraselmis</taxon>
    </lineage>
</organism>
<feature type="signal peptide" evidence="1">
    <location>
        <begin position="1"/>
        <end position="18"/>
    </location>
</feature>